<gene>
    <name evidence="2" type="ORF">LCGC14_2489790</name>
</gene>
<accession>A0A0F9B5R4</accession>
<dbReference type="AlphaFoldDB" id="A0A0F9B5R4"/>
<feature type="transmembrane region" description="Helical" evidence="1">
    <location>
        <begin position="37"/>
        <end position="56"/>
    </location>
</feature>
<evidence type="ECO:0000256" key="1">
    <source>
        <dbReference type="SAM" id="Phobius"/>
    </source>
</evidence>
<reference evidence="2" key="1">
    <citation type="journal article" date="2015" name="Nature">
        <title>Complex archaea that bridge the gap between prokaryotes and eukaryotes.</title>
        <authorList>
            <person name="Spang A."/>
            <person name="Saw J.H."/>
            <person name="Jorgensen S.L."/>
            <person name="Zaremba-Niedzwiedzka K."/>
            <person name="Martijn J."/>
            <person name="Lind A.E."/>
            <person name="van Eijk R."/>
            <person name="Schleper C."/>
            <person name="Guy L."/>
            <person name="Ettema T.J."/>
        </authorList>
    </citation>
    <scope>NUCLEOTIDE SEQUENCE</scope>
</reference>
<evidence type="ECO:0000313" key="2">
    <source>
        <dbReference type="EMBL" id="KKL17015.1"/>
    </source>
</evidence>
<keyword evidence="1" id="KW-1133">Transmembrane helix</keyword>
<comment type="caution">
    <text evidence="2">The sequence shown here is derived from an EMBL/GenBank/DDBJ whole genome shotgun (WGS) entry which is preliminary data.</text>
</comment>
<proteinExistence type="predicted"/>
<keyword evidence="1" id="KW-0472">Membrane</keyword>
<dbReference type="EMBL" id="LAZR01039434">
    <property type="protein sequence ID" value="KKL17015.1"/>
    <property type="molecule type" value="Genomic_DNA"/>
</dbReference>
<sequence length="66" mass="7110">MNKEKMIEVMNMVVEDMRNDACAFDGKPFTGKTMAEYMGNHGAAIAAIAGAVIAILEELTDSEGEK</sequence>
<organism evidence="2">
    <name type="scientific">marine sediment metagenome</name>
    <dbReference type="NCBI Taxonomy" id="412755"/>
    <lineage>
        <taxon>unclassified sequences</taxon>
        <taxon>metagenomes</taxon>
        <taxon>ecological metagenomes</taxon>
    </lineage>
</organism>
<keyword evidence="1" id="KW-0812">Transmembrane</keyword>
<protein>
    <submittedName>
        <fullName evidence="2">Uncharacterized protein</fullName>
    </submittedName>
</protein>
<name>A0A0F9B5R4_9ZZZZ</name>